<dbReference type="Gene3D" id="3.30.450.180">
    <property type="match status" value="1"/>
</dbReference>
<name>A0A1G9U0U2_9ACTN</name>
<feature type="region of interest" description="Disordered" evidence="1">
    <location>
        <begin position="276"/>
        <end position="321"/>
    </location>
</feature>
<dbReference type="InterPro" id="IPR010982">
    <property type="entry name" value="Lambda_DNA-bd_dom_sf"/>
</dbReference>
<feature type="compositionally biased region" description="Basic and acidic residues" evidence="1">
    <location>
        <begin position="308"/>
        <end position="321"/>
    </location>
</feature>
<dbReference type="PANTHER" id="PTHR35010:SF2">
    <property type="entry name" value="BLL4672 PROTEIN"/>
    <property type="match status" value="1"/>
</dbReference>
<accession>A0A1G9U0U2</accession>
<dbReference type="PANTHER" id="PTHR35010">
    <property type="entry name" value="BLL4672 PROTEIN-RELATED"/>
    <property type="match status" value="1"/>
</dbReference>
<dbReference type="SUPFAM" id="SSF47413">
    <property type="entry name" value="lambda repressor-like DNA-binding domains"/>
    <property type="match status" value="1"/>
</dbReference>
<dbReference type="InterPro" id="IPR001387">
    <property type="entry name" value="Cro/C1-type_HTH"/>
</dbReference>
<evidence type="ECO:0000259" key="2">
    <source>
        <dbReference type="PROSITE" id="PS50943"/>
    </source>
</evidence>
<dbReference type="RefSeq" id="WP_093655160.1">
    <property type="nucleotide sequence ID" value="NZ_FNHI01000009.1"/>
</dbReference>
<sequence>MADHTELRDFLTSRRARLTPPEVGLPWHTDGRRVAGLRREEIAVLAGVSVDYYTRLEQGRARNVSDQVLDAVAAALRLDVLERRHLFDLVRTTGRPSGSAPPPPAATAGPRLRARPALHALLRSLDPTPAVLHGPRLEVVAINRMGRILIDDFDAMPVAERNMARWMFLDPKAREVYPDWEEIAEQTVAILRVTAGRDTRDPALSALVGELSTRSDEFARHWANYRVFQHTYGTKRFRHPAVGEMVLSYETLHPAADSEFHLTVYSAAEGSPSEERMRILSSWSATPPDTAGSADGDGGAVDTSFPGVRDRSRTGSPDDRR</sequence>
<dbReference type="Proteomes" id="UP000199063">
    <property type="component" value="Unassembled WGS sequence"/>
</dbReference>
<dbReference type="InterPro" id="IPR041413">
    <property type="entry name" value="MLTR_LBD"/>
</dbReference>
<feature type="compositionally biased region" description="Low complexity" evidence="1">
    <location>
        <begin position="289"/>
        <end position="304"/>
    </location>
</feature>
<feature type="domain" description="HTH cro/C1-type" evidence="2">
    <location>
        <begin position="32"/>
        <end position="83"/>
    </location>
</feature>
<dbReference type="SMART" id="SM00530">
    <property type="entry name" value="HTH_XRE"/>
    <property type="match status" value="1"/>
</dbReference>
<dbReference type="CDD" id="cd00093">
    <property type="entry name" value="HTH_XRE"/>
    <property type="match status" value="1"/>
</dbReference>
<proteinExistence type="predicted"/>
<dbReference type="PROSITE" id="PS50943">
    <property type="entry name" value="HTH_CROC1"/>
    <property type="match status" value="1"/>
</dbReference>
<dbReference type="GeneID" id="40830463"/>
<evidence type="ECO:0000313" key="4">
    <source>
        <dbReference type="Proteomes" id="UP000199063"/>
    </source>
</evidence>
<organism evidence="3 4">
    <name type="scientific">Streptomyces wuyuanensis</name>
    <dbReference type="NCBI Taxonomy" id="1196353"/>
    <lineage>
        <taxon>Bacteria</taxon>
        <taxon>Bacillati</taxon>
        <taxon>Actinomycetota</taxon>
        <taxon>Actinomycetes</taxon>
        <taxon>Kitasatosporales</taxon>
        <taxon>Streptomycetaceae</taxon>
        <taxon>Streptomyces</taxon>
    </lineage>
</organism>
<dbReference type="Gene3D" id="1.10.260.40">
    <property type="entry name" value="lambda repressor-like DNA-binding domains"/>
    <property type="match status" value="1"/>
</dbReference>
<dbReference type="OrthoDB" id="3542608at2"/>
<protein>
    <submittedName>
        <fullName evidence="3">Helix-turn-helix domain-containing protein</fullName>
    </submittedName>
</protein>
<evidence type="ECO:0000256" key="1">
    <source>
        <dbReference type="SAM" id="MobiDB-lite"/>
    </source>
</evidence>
<dbReference type="GO" id="GO:0003677">
    <property type="term" value="F:DNA binding"/>
    <property type="evidence" value="ECO:0007669"/>
    <property type="project" value="InterPro"/>
</dbReference>
<dbReference type="EMBL" id="FNHI01000009">
    <property type="protein sequence ID" value="SDM53566.1"/>
    <property type="molecule type" value="Genomic_DNA"/>
</dbReference>
<dbReference type="STRING" id="1196353.SAMN05444921_109226"/>
<evidence type="ECO:0000313" key="3">
    <source>
        <dbReference type="EMBL" id="SDM53566.1"/>
    </source>
</evidence>
<dbReference type="Pfam" id="PF17765">
    <property type="entry name" value="MLTR_LBD"/>
    <property type="match status" value="1"/>
</dbReference>
<gene>
    <name evidence="3" type="ORF">SAMN05444921_109226</name>
</gene>
<dbReference type="AlphaFoldDB" id="A0A1G9U0U2"/>
<keyword evidence="4" id="KW-1185">Reference proteome</keyword>
<dbReference type="Pfam" id="PF13560">
    <property type="entry name" value="HTH_31"/>
    <property type="match status" value="1"/>
</dbReference>
<reference evidence="4" key="1">
    <citation type="submission" date="2016-10" db="EMBL/GenBank/DDBJ databases">
        <authorList>
            <person name="Varghese N."/>
            <person name="Submissions S."/>
        </authorList>
    </citation>
    <scope>NUCLEOTIDE SEQUENCE [LARGE SCALE GENOMIC DNA]</scope>
    <source>
        <strain evidence="4">CGMCC 4.7042</strain>
    </source>
</reference>